<protein>
    <submittedName>
        <fullName evidence="2">Uncharacterized protein</fullName>
    </submittedName>
</protein>
<accession>A0A9K3DCW1</accession>
<evidence type="ECO:0000313" key="2">
    <source>
        <dbReference type="EMBL" id="GIQ92822.1"/>
    </source>
</evidence>
<keyword evidence="3" id="KW-1185">Reference proteome</keyword>
<evidence type="ECO:0000313" key="3">
    <source>
        <dbReference type="Proteomes" id="UP000265618"/>
    </source>
</evidence>
<dbReference type="AlphaFoldDB" id="A0A9K3DCW1"/>
<dbReference type="EMBL" id="BDIP01010644">
    <property type="protein sequence ID" value="GIQ92822.1"/>
    <property type="molecule type" value="Genomic_DNA"/>
</dbReference>
<comment type="caution">
    <text evidence="2">The sequence shown here is derived from an EMBL/GenBank/DDBJ whole genome shotgun (WGS) entry which is preliminary data.</text>
</comment>
<name>A0A9K3DCW1_9EUKA</name>
<sequence length="92" mass="9380">MPVHTVTAGDIPLRTADTSGWVHPRGGGKGRTKETDTGGVSALRAVYTPSMGVLGEGLGLSPAPATTAVKGSRYVTDCEAEGPVPSLTEFIL</sequence>
<gene>
    <name evidence="2" type="ORF">KIPB_016817</name>
</gene>
<reference evidence="2 3" key="1">
    <citation type="journal article" date="2018" name="PLoS ONE">
        <title>The draft genome of Kipferlia bialata reveals reductive genome evolution in fornicate parasites.</title>
        <authorList>
            <person name="Tanifuji G."/>
            <person name="Takabayashi S."/>
            <person name="Kume K."/>
            <person name="Takagi M."/>
            <person name="Nakayama T."/>
            <person name="Kamikawa R."/>
            <person name="Inagaki Y."/>
            <person name="Hashimoto T."/>
        </authorList>
    </citation>
    <scope>NUCLEOTIDE SEQUENCE [LARGE SCALE GENOMIC DNA]</scope>
    <source>
        <strain evidence="2">NY0173</strain>
    </source>
</reference>
<evidence type="ECO:0000256" key="1">
    <source>
        <dbReference type="SAM" id="MobiDB-lite"/>
    </source>
</evidence>
<feature type="region of interest" description="Disordered" evidence="1">
    <location>
        <begin position="15"/>
        <end position="37"/>
    </location>
</feature>
<feature type="non-terminal residue" evidence="2">
    <location>
        <position position="1"/>
    </location>
</feature>
<organism evidence="2 3">
    <name type="scientific">Kipferlia bialata</name>
    <dbReference type="NCBI Taxonomy" id="797122"/>
    <lineage>
        <taxon>Eukaryota</taxon>
        <taxon>Metamonada</taxon>
        <taxon>Carpediemonas-like organisms</taxon>
        <taxon>Kipferlia</taxon>
    </lineage>
</organism>
<proteinExistence type="predicted"/>
<dbReference type="Proteomes" id="UP000265618">
    <property type="component" value="Unassembled WGS sequence"/>
</dbReference>